<feature type="non-terminal residue" evidence="1">
    <location>
        <position position="1"/>
    </location>
</feature>
<reference evidence="1" key="1">
    <citation type="submission" date="2021-06" db="EMBL/GenBank/DDBJ databases">
        <authorList>
            <person name="Kallberg Y."/>
            <person name="Tangrot J."/>
            <person name="Rosling A."/>
        </authorList>
    </citation>
    <scope>NUCLEOTIDE SEQUENCE</scope>
    <source>
        <strain evidence="1">28 12/20/2015</strain>
    </source>
</reference>
<organism evidence="1 2">
    <name type="scientific">Cetraspora pellucida</name>
    <dbReference type="NCBI Taxonomy" id="1433469"/>
    <lineage>
        <taxon>Eukaryota</taxon>
        <taxon>Fungi</taxon>
        <taxon>Fungi incertae sedis</taxon>
        <taxon>Mucoromycota</taxon>
        <taxon>Glomeromycotina</taxon>
        <taxon>Glomeromycetes</taxon>
        <taxon>Diversisporales</taxon>
        <taxon>Gigasporaceae</taxon>
        <taxon>Cetraspora</taxon>
    </lineage>
</organism>
<evidence type="ECO:0000313" key="1">
    <source>
        <dbReference type="EMBL" id="CAG8734964.1"/>
    </source>
</evidence>
<dbReference type="Proteomes" id="UP000789366">
    <property type="component" value="Unassembled WGS sequence"/>
</dbReference>
<keyword evidence="2" id="KW-1185">Reference proteome</keyword>
<sequence length="188" mass="21626">PFNFSLYLICYLRYHYAKKSFEDTDFSSATTSVSDHDKKRVKDTDVYSAISVIDNDSDLTDSILSEEDVTKFKAKVTYKINDRGLAMALDDKDNYDAFIIECQKLVKSNKSVNSIEEFGNSDIETLKIKTKKLKTDFVLKESKLNANEIEIAVIIIQIRTKYNCQIYAMLCYIEDDKHLLLISSCLHL</sequence>
<protein>
    <submittedName>
        <fullName evidence="1">13734_t:CDS:1</fullName>
    </submittedName>
</protein>
<evidence type="ECO:0000313" key="2">
    <source>
        <dbReference type="Proteomes" id="UP000789366"/>
    </source>
</evidence>
<name>A0ACA9Q9K8_9GLOM</name>
<comment type="caution">
    <text evidence="1">The sequence shown here is derived from an EMBL/GenBank/DDBJ whole genome shotgun (WGS) entry which is preliminary data.</text>
</comment>
<proteinExistence type="predicted"/>
<accession>A0ACA9Q9K8</accession>
<gene>
    <name evidence="1" type="ORF">SPELUC_LOCUS13381</name>
</gene>
<dbReference type="EMBL" id="CAJVPW010035098">
    <property type="protein sequence ID" value="CAG8734964.1"/>
    <property type="molecule type" value="Genomic_DNA"/>
</dbReference>